<evidence type="ECO:0000313" key="3">
    <source>
        <dbReference type="Proteomes" id="UP000216840"/>
    </source>
</evidence>
<keyword evidence="1" id="KW-0175">Coiled coil</keyword>
<proteinExistence type="predicted"/>
<gene>
    <name evidence="2" type="ORF">CA834_08200</name>
</gene>
<organism evidence="2 3">
    <name type="scientific">Winogradskyella aurantia</name>
    <dbReference type="NCBI Taxonomy" id="1915063"/>
    <lineage>
        <taxon>Bacteria</taxon>
        <taxon>Pseudomonadati</taxon>
        <taxon>Bacteroidota</taxon>
        <taxon>Flavobacteriia</taxon>
        <taxon>Flavobacteriales</taxon>
        <taxon>Flavobacteriaceae</taxon>
        <taxon>Winogradskyella</taxon>
    </lineage>
</organism>
<feature type="coiled-coil region" evidence="1">
    <location>
        <begin position="15"/>
        <end position="42"/>
    </location>
</feature>
<keyword evidence="3" id="KW-1185">Reference proteome</keyword>
<sequence>MQSKIMYLSDLKFNIDTWRRELRFHLNEMDTFQERLEEIVQREKDPLAFIKLEVFQNRIMIEKNAISKLLHRCRNKIANINNANLNENRDGRLQNEQHTLKEDMRTYIKLHYDLKEDMMDYFLEVL</sequence>
<dbReference type="RefSeq" id="WP_094968216.1">
    <property type="nucleotide sequence ID" value="NZ_NGJN01000004.1"/>
</dbReference>
<name>A0A265UT19_9FLAO</name>
<reference evidence="2 3" key="1">
    <citation type="submission" date="2017-05" db="EMBL/GenBank/DDBJ databases">
        <title>The draft genome sequence of Idiomarina salinarum WNB302.</title>
        <authorList>
            <person name="Sun Y."/>
            <person name="Chen B."/>
            <person name="Du Z."/>
        </authorList>
    </citation>
    <scope>NUCLEOTIDE SEQUENCE [LARGE SCALE GENOMIC DNA]</scope>
    <source>
        <strain evidence="2 3">WNB302</strain>
    </source>
</reference>
<dbReference type="OrthoDB" id="1201888at2"/>
<evidence type="ECO:0000313" key="2">
    <source>
        <dbReference type="EMBL" id="OZV68451.1"/>
    </source>
</evidence>
<dbReference type="Proteomes" id="UP000216840">
    <property type="component" value="Unassembled WGS sequence"/>
</dbReference>
<protein>
    <submittedName>
        <fullName evidence="2">Uncharacterized protein</fullName>
    </submittedName>
</protein>
<comment type="caution">
    <text evidence="2">The sequence shown here is derived from an EMBL/GenBank/DDBJ whole genome shotgun (WGS) entry which is preliminary data.</text>
</comment>
<evidence type="ECO:0000256" key="1">
    <source>
        <dbReference type="SAM" id="Coils"/>
    </source>
</evidence>
<dbReference type="EMBL" id="NGJN01000004">
    <property type="protein sequence ID" value="OZV68451.1"/>
    <property type="molecule type" value="Genomic_DNA"/>
</dbReference>
<accession>A0A265UT19</accession>
<dbReference type="AlphaFoldDB" id="A0A265UT19"/>